<comment type="caution">
    <text evidence="1">The sequence shown here is derived from an EMBL/GenBank/DDBJ whole genome shotgun (WGS) entry which is preliminary data.</text>
</comment>
<dbReference type="EMBL" id="CAJNOC010002013">
    <property type="protein sequence ID" value="CAF0906733.1"/>
    <property type="molecule type" value="Genomic_DNA"/>
</dbReference>
<accession>A0A813ZZF6</accession>
<reference evidence="1" key="1">
    <citation type="submission" date="2021-02" db="EMBL/GenBank/DDBJ databases">
        <authorList>
            <person name="Nowell W R."/>
        </authorList>
    </citation>
    <scope>NUCLEOTIDE SEQUENCE</scope>
    <source>
        <strain evidence="1">Ploen Becks lab</strain>
    </source>
</reference>
<protein>
    <submittedName>
        <fullName evidence="1">Uncharacterized protein</fullName>
    </submittedName>
</protein>
<dbReference type="Proteomes" id="UP000663879">
    <property type="component" value="Unassembled WGS sequence"/>
</dbReference>
<sequence length="391" mass="46773">MILGKKFKKLVKKPQFFLILILIILIIYTFKIENLREKFSDNIWYKIFKRYYEFNGEYYDDANPKYILYECVELCGGWADRLKGLFSIYAWSLITKRNFRIYLTHPCNLESLVKPNKIKWNSPMIHNGIDIQKSKKFTTSHLDFIDDLDFKKNIQFIDINEIESQTNLLVVNDNQDWTYGISRNDYLSEQIKNLGYEDQEKFNLVHLFRDWFKNMFNLSDQLEIKYEAIKKQFDLKNNKVVCAQIRIGGARPNVAFDYQYNSRNVTQLFWNFIREKFLSQIEDDNYKIFITTDLESVYKEAEIEFGIDSMIHIPGLYTHIDREQYLKDNCERVDKTVLDFYFFENCDYVLISNSGFGKLGSLRKKDPFKNAFILKNDQFQELTEDILIGNL</sequence>
<keyword evidence="2" id="KW-1185">Reference proteome</keyword>
<name>A0A813ZZF6_9BILA</name>
<dbReference type="Gene3D" id="3.40.50.11350">
    <property type="match status" value="1"/>
</dbReference>
<gene>
    <name evidence="1" type="ORF">OXX778_LOCUS11683</name>
</gene>
<dbReference type="AlphaFoldDB" id="A0A813ZZF6"/>
<evidence type="ECO:0000313" key="1">
    <source>
        <dbReference type="EMBL" id="CAF0906733.1"/>
    </source>
</evidence>
<dbReference type="OrthoDB" id="428346at2759"/>
<evidence type="ECO:0000313" key="2">
    <source>
        <dbReference type="Proteomes" id="UP000663879"/>
    </source>
</evidence>
<organism evidence="1 2">
    <name type="scientific">Brachionus calyciflorus</name>
    <dbReference type="NCBI Taxonomy" id="104777"/>
    <lineage>
        <taxon>Eukaryota</taxon>
        <taxon>Metazoa</taxon>
        <taxon>Spiralia</taxon>
        <taxon>Gnathifera</taxon>
        <taxon>Rotifera</taxon>
        <taxon>Eurotatoria</taxon>
        <taxon>Monogononta</taxon>
        <taxon>Pseudotrocha</taxon>
        <taxon>Ploima</taxon>
        <taxon>Brachionidae</taxon>
        <taxon>Brachionus</taxon>
    </lineage>
</organism>
<proteinExistence type="predicted"/>